<feature type="non-terminal residue" evidence="2">
    <location>
        <position position="1"/>
    </location>
</feature>
<dbReference type="Pfam" id="PF24864">
    <property type="entry name" value="DUF7730"/>
    <property type="match status" value="1"/>
</dbReference>
<dbReference type="InterPro" id="IPR056632">
    <property type="entry name" value="DUF7730"/>
</dbReference>
<gene>
    <name evidence="2" type="ORF">COCCADRAFT_88039</name>
</gene>
<name>W6YAM8_COCC2</name>
<dbReference type="HOGENOM" id="CLU_1264217_0_0_1"/>
<feature type="domain" description="DUF7730" evidence="1">
    <location>
        <begin position="1"/>
        <end position="90"/>
    </location>
</feature>
<keyword evidence="3" id="KW-1185">Reference proteome</keyword>
<dbReference type="EMBL" id="KI964561">
    <property type="protein sequence ID" value="EUC36462.1"/>
    <property type="molecule type" value="Genomic_DNA"/>
</dbReference>
<evidence type="ECO:0000313" key="2">
    <source>
        <dbReference type="EMBL" id="EUC36462.1"/>
    </source>
</evidence>
<proteinExistence type="predicted"/>
<dbReference type="PANTHER" id="PTHR38790">
    <property type="entry name" value="2EXR DOMAIN-CONTAINING PROTEIN-RELATED"/>
    <property type="match status" value="1"/>
</dbReference>
<evidence type="ECO:0000313" key="3">
    <source>
        <dbReference type="Proteomes" id="UP000053841"/>
    </source>
</evidence>
<dbReference type="KEGG" id="bze:COCCADRAFT_88039"/>
<dbReference type="Proteomes" id="UP000053841">
    <property type="component" value="Unassembled WGS sequence"/>
</dbReference>
<accession>W6YAM8</accession>
<dbReference type="OrthoDB" id="3695492at2759"/>
<dbReference type="PANTHER" id="PTHR38790:SF4">
    <property type="entry name" value="2EXR DOMAIN-CONTAINING PROTEIN"/>
    <property type="match status" value="1"/>
</dbReference>
<dbReference type="GeneID" id="19152478"/>
<sequence>SPLLRLPAEVRSMVWEYVFGCYHIYVYPGDIFASNLHGIPLSINSRSKNTMAPYQKMRHQPTLGLMTVCRQIYMEAVLLPFQLNTWHIDSRYLKKLISDKVDYPIRPRELVTSVISYSTMSSTLSDKDVFPNLKTVVLRYEFYNGWYFSNCIEEDGGSFRCTWRRYHRGEWFRFTRKRREDMWQCGGESVHMIPVLFRVGEFGTLGIVDDTEV</sequence>
<protein>
    <recommendedName>
        <fullName evidence="1">DUF7730 domain-containing protein</fullName>
    </recommendedName>
</protein>
<dbReference type="RefSeq" id="XP_007709246.1">
    <property type="nucleotide sequence ID" value="XM_007711056.1"/>
</dbReference>
<dbReference type="AlphaFoldDB" id="W6YAM8"/>
<evidence type="ECO:0000259" key="1">
    <source>
        <dbReference type="Pfam" id="PF24864"/>
    </source>
</evidence>
<reference evidence="2 3" key="1">
    <citation type="journal article" date="2013" name="PLoS Genet.">
        <title>Comparative genome structure, secondary metabolite, and effector coding capacity across Cochliobolus pathogens.</title>
        <authorList>
            <person name="Condon B.J."/>
            <person name="Leng Y."/>
            <person name="Wu D."/>
            <person name="Bushley K.E."/>
            <person name="Ohm R.A."/>
            <person name="Otillar R."/>
            <person name="Martin J."/>
            <person name="Schackwitz W."/>
            <person name="Grimwood J."/>
            <person name="MohdZainudin N."/>
            <person name="Xue C."/>
            <person name="Wang R."/>
            <person name="Manning V.A."/>
            <person name="Dhillon B."/>
            <person name="Tu Z.J."/>
            <person name="Steffenson B.J."/>
            <person name="Salamov A."/>
            <person name="Sun H."/>
            <person name="Lowry S."/>
            <person name="LaButti K."/>
            <person name="Han J."/>
            <person name="Copeland A."/>
            <person name="Lindquist E."/>
            <person name="Barry K."/>
            <person name="Schmutz J."/>
            <person name="Baker S.E."/>
            <person name="Ciuffetti L.M."/>
            <person name="Grigoriev I.V."/>
            <person name="Zhong S."/>
            <person name="Turgeon B.G."/>
        </authorList>
    </citation>
    <scope>NUCLEOTIDE SEQUENCE [LARGE SCALE GENOMIC DNA]</scope>
    <source>
        <strain evidence="2 3">26-R-13</strain>
    </source>
</reference>
<organism evidence="2 3">
    <name type="scientific">Cochliobolus carbonum (strain 26-R-13)</name>
    <name type="common">Maize leaf spot fungus</name>
    <name type="synonym">Bipolaris zeicola</name>
    <dbReference type="NCBI Taxonomy" id="930089"/>
    <lineage>
        <taxon>Eukaryota</taxon>
        <taxon>Fungi</taxon>
        <taxon>Dikarya</taxon>
        <taxon>Ascomycota</taxon>
        <taxon>Pezizomycotina</taxon>
        <taxon>Dothideomycetes</taxon>
        <taxon>Pleosporomycetidae</taxon>
        <taxon>Pleosporales</taxon>
        <taxon>Pleosporineae</taxon>
        <taxon>Pleosporaceae</taxon>
        <taxon>Bipolaris</taxon>
    </lineage>
</organism>